<dbReference type="KEGG" id="sdz:Asd1617_05246"/>
<name>A0A0A7A115_SHIDY</name>
<gene>
    <name evidence="1" type="ORF">Asd1617_05246</name>
</gene>
<organism evidence="1 2">
    <name type="scientific">Shigella dysenteriae 1617</name>
    <dbReference type="NCBI Taxonomy" id="754093"/>
    <lineage>
        <taxon>Bacteria</taxon>
        <taxon>Pseudomonadati</taxon>
        <taxon>Pseudomonadota</taxon>
        <taxon>Gammaproteobacteria</taxon>
        <taxon>Enterobacterales</taxon>
        <taxon>Enterobacteriaceae</taxon>
        <taxon>Shigella</taxon>
    </lineage>
</organism>
<dbReference type="HOGENOM" id="CLU_3405448_0_0_6"/>
<accession>A0A0A7A115</accession>
<protein>
    <submittedName>
        <fullName evidence="1">Uncharacterized protein</fullName>
    </submittedName>
</protein>
<dbReference type="Proteomes" id="UP000031647">
    <property type="component" value="Chromosome"/>
</dbReference>
<dbReference type="PATRIC" id="fig|754093.4.peg.5112"/>
<proteinExistence type="predicted"/>
<evidence type="ECO:0000313" key="1">
    <source>
        <dbReference type="EMBL" id="AHA68073.1"/>
    </source>
</evidence>
<evidence type="ECO:0000313" key="2">
    <source>
        <dbReference type="Proteomes" id="UP000031647"/>
    </source>
</evidence>
<dbReference type="EMBL" id="CP006736">
    <property type="protein sequence ID" value="AHA68073.1"/>
    <property type="molecule type" value="Genomic_DNA"/>
</dbReference>
<reference evidence="1 2" key="1">
    <citation type="submission" date="2013-09" db="EMBL/GenBank/DDBJ databases">
        <title>Comparative genomics of Sd1617 to representative strains in evaluating its pathogenesis.</title>
        <authorList>
            <person name="Aksomboon Vongsawan A."/>
            <person name="Kapatral V."/>
            <person name="Vaisvil B."/>
            <person name="Serichantalergs O."/>
            <person name="Hale T.L."/>
            <person name="Mason C.J."/>
        </authorList>
    </citation>
    <scope>NUCLEOTIDE SEQUENCE [LARGE SCALE GENOMIC DNA]</scope>
    <source>
        <strain evidence="1 2">1617</strain>
    </source>
</reference>
<sequence length="30" mass="3601">MTYFLLTKKSHVILLMQKSERGVKCNQLYQ</sequence>
<dbReference type="AlphaFoldDB" id="A0A0A7A115"/>